<keyword evidence="1" id="KW-0175">Coiled coil</keyword>
<dbReference type="EMBL" id="JAQIZT010000008">
    <property type="protein sequence ID" value="KAJ6986479.1"/>
    <property type="molecule type" value="Genomic_DNA"/>
</dbReference>
<name>A0AAD6MJ16_9ROSI</name>
<dbReference type="PANTHER" id="PTHR21563">
    <property type="entry name" value="ZINC FINGER C3H1 DOMAIN-CONTAINING PROTEIN"/>
    <property type="match status" value="1"/>
</dbReference>
<evidence type="ECO:0000256" key="1">
    <source>
        <dbReference type="SAM" id="Coils"/>
    </source>
</evidence>
<gene>
    <name evidence="2" type="ORF">NC653_019859</name>
</gene>
<dbReference type="PANTHER" id="PTHR21563:SF3">
    <property type="entry name" value="ZINC FINGER C3H1 DOMAIN-CONTAINING PROTEIN"/>
    <property type="match status" value="1"/>
</dbReference>
<evidence type="ECO:0000313" key="2">
    <source>
        <dbReference type="EMBL" id="KAJ6986479.1"/>
    </source>
</evidence>
<protein>
    <submittedName>
        <fullName evidence="2">Uncharacterized protein</fullName>
    </submittedName>
</protein>
<dbReference type="GO" id="GO:0000178">
    <property type="term" value="C:exosome (RNase complex)"/>
    <property type="evidence" value="ECO:0007669"/>
    <property type="project" value="TreeGrafter"/>
</dbReference>
<organism evidence="2 3">
    <name type="scientific">Populus alba x Populus x berolinensis</name>
    <dbReference type="NCBI Taxonomy" id="444605"/>
    <lineage>
        <taxon>Eukaryota</taxon>
        <taxon>Viridiplantae</taxon>
        <taxon>Streptophyta</taxon>
        <taxon>Embryophyta</taxon>
        <taxon>Tracheophyta</taxon>
        <taxon>Spermatophyta</taxon>
        <taxon>Magnoliopsida</taxon>
        <taxon>eudicotyledons</taxon>
        <taxon>Gunneridae</taxon>
        <taxon>Pentapetalae</taxon>
        <taxon>rosids</taxon>
        <taxon>fabids</taxon>
        <taxon>Malpighiales</taxon>
        <taxon>Salicaceae</taxon>
        <taxon>Saliceae</taxon>
        <taxon>Populus</taxon>
    </lineage>
</organism>
<accession>A0AAD6MJ16</accession>
<reference evidence="2" key="1">
    <citation type="journal article" date="2023" name="Mol. Ecol. Resour.">
        <title>Chromosome-level genome assembly of a triploid poplar Populus alba 'Berolinensis'.</title>
        <authorList>
            <person name="Chen S."/>
            <person name="Yu Y."/>
            <person name="Wang X."/>
            <person name="Wang S."/>
            <person name="Zhang T."/>
            <person name="Zhou Y."/>
            <person name="He R."/>
            <person name="Meng N."/>
            <person name="Wang Y."/>
            <person name="Liu W."/>
            <person name="Liu Z."/>
            <person name="Liu J."/>
            <person name="Guo Q."/>
            <person name="Huang H."/>
            <person name="Sederoff R.R."/>
            <person name="Wang G."/>
            <person name="Qu G."/>
            <person name="Chen S."/>
        </authorList>
    </citation>
    <scope>NUCLEOTIDE SEQUENCE</scope>
    <source>
        <strain evidence="2">SC-2020</strain>
    </source>
</reference>
<dbReference type="InterPro" id="IPR039278">
    <property type="entry name" value="Red1"/>
</dbReference>
<dbReference type="Proteomes" id="UP001164929">
    <property type="component" value="Chromosome 8"/>
</dbReference>
<proteinExistence type="predicted"/>
<evidence type="ECO:0000313" key="3">
    <source>
        <dbReference type="Proteomes" id="UP001164929"/>
    </source>
</evidence>
<feature type="coiled-coil region" evidence="1">
    <location>
        <begin position="152"/>
        <end position="182"/>
    </location>
</feature>
<sequence>MSLQTSRNVNSIPKKSSMTRTFNSSMTKINGVANSKGADSLSVWASTKVQDLRQQIALRERELKLKAAAQNKESGSVSDKSFLCVTASHINDNSSQPDTSRMQMDPCVVLNQTPLLTNANASTLSKKRASLNLNPWNCQGTVNVAEHNSIDIQLLVEMEESLDRELEEAQEHRHKCEIEERNALKAYRKAQRALIEANSRCTEL</sequence>
<comment type="caution">
    <text evidence="2">The sequence shown here is derived from an EMBL/GenBank/DDBJ whole genome shotgun (WGS) entry which is preliminary data.</text>
</comment>
<dbReference type="AlphaFoldDB" id="A0AAD6MJ16"/>
<keyword evidence="3" id="KW-1185">Reference proteome</keyword>
<dbReference type="GO" id="GO:0005634">
    <property type="term" value="C:nucleus"/>
    <property type="evidence" value="ECO:0007669"/>
    <property type="project" value="TreeGrafter"/>
</dbReference>